<sequence>MARASDGQMVAIIGGVVSAYLAVEEILTVHFTPPCYLRAVLPQTSHHDVFHGEKINCCGVGQNIYVGGNATEMCRTPEDILM</sequence>
<dbReference type="OrthoDB" id="655540at2759"/>
<keyword evidence="2" id="KW-1185">Reference proteome</keyword>
<dbReference type="AlphaFoldDB" id="A0A183DHE6"/>
<accession>A0A183DHE6</accession>
<organism evidence="3">
    <name type="scientific">Gongylonema pulchrum</name>
    <dbReference type="NCBI Taxonomy" id="637853"/>
    <lineage>
        <taxon>Eukaryota</taxon>
        <taxon>Metazoa</taxon>
        <taxon>Ecdysozoa</taxon>
        <taxon>Nematoda</taxon>
        <taxon>Chromadorea</taxon>
        <taxon>Rhabditida</taxon>
        <taxon>Spirurina</taxon>
        <taxon>Spiruromorpha</taxon>
        <taxon>Spiruroidea</taxon>
        <taxon>Gongylonematidae</taxon>
        <taxon>Gongylonema</taxon>
    </lineage>
</organism>
<evidence type="ECO:0000313" key="3">
    <source>
        <dbReference type="WBParaSite" id="GPUH_0000814601-mRNA-1"/>
    </source>
</evidence>
<dbReference type="WBParaSite" id="GPUH_0000814601-mRNA-1">
    <property type="protein sequence ID" value="GPUH_0000814601-mRNA-1"/>
    <property type="gene ID" value="GPUH_0000814601"/>
</dbReference>
<dbReference type="Proteomes" id="UP000271098">
    <property type="component" value="Unassembled WGS sequence"/>
</dbReference>
<protein>
    <submittedName>
        <fullName evidence="1 3">Uncharacterized protein</fullName>
    </submittedName>
</protein>
<dbReference type="EMBL" id="UYRT01022917">
    <property type="protein sequence ID" value="VDK60957.1"/>
    <property type="molecule type" value="Genomic_DNA"/>
</dbReference>
<proteinExistence type="predicted"/>
<reference evidence="1 2" key="2">
    <citation type="submission" date="2018-11" db="EMBL/GenBank/DDBJ databases">
        <authorList>
            <consortium name="Pathogen Informatics"/>
        </authorList>
    </citation>
    <scope>NUCLEOTIDE SEQUENCE [LARGE SCALE GENOMIC DNA]</scope>
</reference>
<gene>
    <name evidence="1" type="ORF">GPUH_LOCUS8137</name>
</gene>
<reference evidence="3" key="1">
    <citation type="submission" date="2016-06" db="UniProtKB">
        <authorList>
            <consortium name="WormBaseParasite"/>
        </authorList>
    </citation>
    <scope>IDENTIFICATION</scope>
</reference>
<name>A0A183DHE6_9BILA</name>
<evidence type="ECO:0000313" key="1">
    <source>
        <dbReference type="EMBL" id="VDK60957.1"/>
    </source>
</evidence>
<evidence type="ECO:0000313" key="2">
    <source>
        <dbReference type="Proteomes" id="UP000271098"/>
    </source>
</evidence>